<dbReference type="PROSITE" id="PS50262">
    <property type="entry name" value="G_PROTEIN_RECEP_F1_2"/>
    <property type="match status" value="1"/>
</dbReference>
<comment type="similarity">
    <text evidence="8">Belongs to the G-protein coupled receptor 1 family.</text>
</comment>
<evidence type="ECO:0000256" key="8">
    <source>
        <dbReference type="RuleBase" id="RU000688"/>
    </source>
</evidence>
<feature type="transmembrane region" description="Helical" evidence="9">
    <location>
        <begin position="69"/>
        <end position="92"/>
    </location>
</feature>
<keyword evidence="4 8" id="KW-0297">G-protein coupled receptor</keyword>
<dbReference type="GO" id="GO:0005886">
    <property type="term" value="C:plasma membrane"/>
    <property type="evidence" value="ECO:0007669"/>
    <property type="project" value="TreeGrafter"/>
</dbReference>
<evidence type="ECO:0000259" key="10">
    <source>
        <dbReference type="PROSITE" id="PS50262"/>
    </source>
</evidence>
<sequence>MPFPKNSKEQDYAVNSSTNVAPPWQDANPATKPVKIATLILILIVSLASNLLLILVVRRNVNKRMRTPNNYFILNMAFSDILLVLYVVPQYITMTACDMQWLIDGMAGNILCRFSFFIGQMPMLVSTGSLFFITLDRFFLVFFPLRKIITLHTARRIMAAVWTFALLLAAPLLAMSRLTEIRSGIFFCTFDFSLVIFVINYFLFCYFFIIAIPILTIIIMYIAIGFKIKQGISPGNQLPSHQERRERVTHKVLAMLVAIVVALIVFRFPLILSLIACFTGSISICSSFNLLFAAWLLTFANTGVNPLIYFIFNEQFRHGAILILQEVGRCCFKGTNEVHAIQPGAHQMTGSLKHE</sequence>
<protein>
    <recommendedName>
        <fullName evidence="10">G-protein coupled receptors family 1 profile domain-containing protein</fullName>
    </recommendedName>
</protein>
<dbReference type="InterPro" id="IPR017452">
    <property type="entry name" value="GPCR_Rhodpsn_7TM"/>
</dbReference>
<dbReference type="AlphaFoldDB" id="A0AAU9X2J5"/>
<keyword evidence="12" id="KW-1185">Reference proteome</keyword>
<dbReference type="Proteomes" id="UP001159428">
    <property type="component" value="Unassembled WGS sequence"/>
</dbReference>
<evidence type="ECO:0000256" key="1">
    <source>
        <dbReference type="ARBA" id="ARBA00004141"/>
    </source>
</evidence>
<feature type="transmembrane region" description="Helical" evidence="9">
    <location>
        <begin position="252"/>
        <end position="284"/>
    </location>
</feature>
<dbReference type="PRINTS" id="PR00237">
    <property type="entry name" value="GPCRRHODOPSN"/>
</dbReference>
<dbReference type="PANTHER" id="PTHR45695:SF9">
    <property type="entry name" value="LEUCOKININ RECEPTOR"/>
    <property type="match status" value="1"/>
</dbReference>
<dbReference type="CDD" id="cd00637">
    <property type="entry name" value="7tm_classA_rhodopsin-like"/>
    <property type="match status" value="1"/>
</dbReference>
<evidence type="ECO:0000256" key="6">
    <source>
        <dbReference type="ARBA" id="ARBA00023170"/>
    </source>
</evidence>
<dbReference type="InterPro" id="IPR000276">
    <property type="entry name" value="GPCR_Rhodpsn"/>
</dbReference>
<evidence type="ECO:0000256" key="9">
    <source>
        <dbReference type="SAM" id="Phobius"/>
    </source>
</evidence>
<gene>
    <name evidence="11" type="ORF">PMEA_00015981</name>
</gene>
<keyword evidence="5 9" id="KW-0472">Membrane</keyword>
<accession>A0AAU9X2J5</accession>
<feature type="transmembrane region" description="Helical" evidence="9">
    <location>
        <begin position="290"/>
        <end position="312"/>
    </location>
</feature>
<feature type="transmembrane region" description="Helical" evidence="9">
    <location>
        <begin position="36"/>
        <end position="57"/>
    </location>
</feature>
<evidence type="ECO:0000313" key="11">
    <source>
        <dbReference type="EMBL" id="CAH3135000.1"/>
    </source>
</evidence>
<evidence type="ECO:0000256" key="4">
    <source>
        <dbReference type="ARBA" id="ARBA00023040"/>
    </source>
</evidence>
<dbReference type="SUPFAM" id="SSF81321">
    <property type="entry name" value="Family A G protein-coupled receptor-like"/>
    <property type="match status" value="1"/>
</dbReference>
<comment type="subcellular location">
    <subcellularLocation>
        <location evidence="1">Membrane</location>
        <topology evidence="1">Multi-pass membrane protein</topology>
    </subcellularLocation>
</comment>
<keyword evidence="2 8" id="KW-0812">Transmembrane</keyword>
<dbReference type="PANTHER" id="PTHR45695">
    <property type="entry name" value="LEUCOKININ RECEPTOR-RELATED"/>
    <property type="match status" value="1"/>
</dbReference>
<keyword evidence="3 9" id="KW-1133">Transmembrane helix</keyword>
<feature type="transmembrane region" description="Helical" evidence="9">
    <location>
        <begin position="123"/>
        <end position="145"/>
    </location>
</feature>
<evidence type="ECO:0000313" key="12">
    <source>
        <dbReference type="Proteomes" id="UP001159428"/>
    </source>
</evidence>
<dbReference type="PROSITE" id="PS00237">
    <property type="entry name" value="G_PROTEIN_RECEP_F1_1"/>
    <property type="match status" value="1"/>
</dbReference>
<feature type="domain" description="G-protein coupled receptors family 1 profile" evidence="10">
    <location>
        <begin position="49"/>
        <end position="309"/>
    </location>
</feature>
<proteinExistence type="inferred from homology"/>
<organism evidence="11 12">
    <name type="scientific">Pocillopora meandrina</name>
    <dbReference type="NCBI Taxonomy" id="46732"/>
    <lineage>
        <taxon>Eukaryota</taxon>
        <taxon>Metazoa</taxon>
        <taxon>Cnidaria</taxon>
        <taxon>Anthozoa</taxon>
        <taxon>Hexacorallia</taxon>
        <taxon>Scleractinia</taxon>
        <taxon>Astrocoeniina</taxon>
        <taxon>Pocilloporidae</taxon>
        <taxon>Pocillopora</taxon>
    </lineage>
</organism>
<reference evidence="11 12" key="1">
    <citation type="submission" date="2022-05" db="EMBL/GenBank/DDBJ databases">
        <authorList>
            <consortium name="Genoscope - CEA"/>
            <person name="William W."/>
        </authorList>
    </citation>
    <scope>NUCLEOTIDE SEQUENCE [LARGE SCALE GENOMIC DNA]</scope>
</reference>
<evidence type="ECO:0000256" key="7">
    <source>
        <dbReference type="ARBA" id="ARBA00023224"/>
    </source>
</evidence>
<feature type="transmembrane region" description="Helical" evidence="9">
    <location>
        <begin position="194"/>
        <end position="224"/>
    </location>
</feature>
<name>A0AAU9X2J5_9CNID</name>
<feature type="transmembrane region" description="Helical" evidence="9">
    <location>
        <begin position="157"/>
        <end position="174"/>
    </location>
</feature>
<evidence type="ECO:0000256" key="2">
    <source>
        <dbReference type="ARBA" id="ARBA00022692"/>
    </source>
</evidence>
<dbReference type="Gene3D" id="1.20.1070.10">
    <property type="entry name" value="Rhodopsin 7-helix transmembrane proteins"/>
    <property type="match status" value="1"/>
</dbReference>
<keyword evidence="7 8" id="KW-0807">Transducer</keyword>
<keyword evidence="6 8" id="KW-0675">Receptor</keyword>
<comment type="caution">
    <text evidence="11">The sequence shown here is derived from an EMBL/GenBank/DDBJ whole genome shotgun (WGS) entry which is preliminary data.</text>
</comment>
<dbReference type="Pfam" id="PF00001">
    <property type="entry name" value="7tm_1"/>
    <property type="match status" value="1"/>
</dbReference>
<feature type="non-terminal residue" evidence="11">
    <location>
        <position position="355"/>
    </location>
</feature>
<dbReference type="EMBL" id="CALNXJ010000029">
    <property type="protein sequence ID" value="CAH3135000.1"/>
    <property type="molecule type" value="Genomic_DNA"/>
</dbReference>
<dbReference type="GO" id="GO:0004930">
    <property type="term" value="F:G protein-coupled receptor activity"/>
    <property type="evidence" value="ECO:0007669"/>
    <property type="project" value="UniProtKB-KW"/>
</dbReference>
<evidence type="ECO:0000256" key="5">
    <source>
        <dbReference type="ARBA" id="ARBA00023136"/>
    </source>
</evidence>
<evidence type="ECO:0000256" key="3">
    <source>
        <dbReference type="ARBA" id="ARBA00022989"/>
    </source>
</evidence>